<dbReference type="OrthoDB" id="385008at2759"/>
<keyword evidence="5" id="KW-1185">Reference proteome</keyword>
<keyword evidence="1 2" id="KW-0812">Transmembrane</keyword>
<dbReference type="PRINTS" id="PR01165">
    <property type="entry name" value="CYCOXIDASEI"/>
</dbReference>
<dbReference type="GO" id="GO:0004129">
    <property type="term" value="F:cytochrome-c oxidase activity"/>
    <property type="evidence" value="ECO:0007669"/>
    <property type="project" value="UniProtKB-EC"/>
</dbReference>
<keyword evidence="1" id="KW-0813">Transport</keyword>
<dbReference type="PROSITE" id="PS50855">
    <property type="entry name" value="COX1"/>
    <property type="match status" value="1"/>
</dbReference>
<dbReference type="EMBL" id="CAJNNV010015006">
    <property type="protein sequence ID" value="CAE8603074.1"/>
    <property type="molecule type" value="Genomic_DNA"/>
</dbReference>
<organism evidence="4 5">
    <name type="scientific">Polarella glacialis</name>
    <name type="common">Dinoflagellate</name>
    <dbReference type="NCBI Taxonomy" id="89957"/>
    <lineage>
        <taxon>Eukaryota</taxon>
        <taxon>Sar</taxon>
        <taxon>Alveolata</taxon>
        <taxon>Dinophyceae</taxon>
        <taxon>Suessiales</taxon>
        <taxon>Suessiaceae</taxon>
        <taxon>Polarella</taxon>
    </lineage>
</organism>
<feature type="transmembrane region" description="Helical" evidence="2">
    <location>
        <begin position="70"/>
        <end position="89"/>
    </location>
</feature>
<dbReference type="AlphaFoldDB" id="A0A813EZ28"/>
<comment type="similarity">
    <text evidence="1">Belongs to the heme-copper respiratory oxidase family.</text>
</comment>
<name>A0A813EZ28_POLGL</name>
<dbReference type="GO" id="GO:0046872">
    <property type="term" value="F:metal ion binding"/>
    <property type="evidence" value="ECO:0007669"/>
    <property type="project" value="UniProtKB-KW"/>
</dbReference>
<protein>
    <recommendedName>
        <fullName evidence="1">Cytochrome c oxidase subunit 1</fullName>
        <ecNumber evidence="1">7.1.1.9</ecNumber>
    </recommendedName>
</protein>
<comment type="catalytic activity">
    <reaction evidence="1">
        <text>4 Fe(II)-[cytochrome c] + O2 + 8 H(+)(in) = 4 Fe(III)-[cytochrome c] + 2 H2O + 4 H(+)(out)</text>
        <dbReference type="Rhea" id="RHEA:11436"/>
        <dbReference type="Rhea" id="RHEA-COMP:10350"/>
        <dbReference type="Rhea" id="RHEA-COMP:14399"/>
        <dbReference type="ChEBI" id="CHEBI:15377"/>
        <dbReference type="ChEBI" id="CHEBI:15378"/>
        <dbReference type="ChEBI" id="CHEBI:15379"/>
        <dbReference type="ChEBI" id="CHEBI:29033"/>
        <dbReference type="ChEBI" id="CHEBI:29034"/>
        <dbReference type="EC" id="7.1.1.9"/>
    </reaction>
</comment>
<feature type="domain" description="Cytochrome oxidase subunit I profile" evidence="3">
    <location>
        <begin position="1"/>
        <end position="129"/>
    </location>
</feature>
<keyword evidence="2" id="KW-1133">Transmembrane helix</keyword>
<sequence>MFTIGGSTGIILGNAAVDLGLHDTYYVVAHFHFVLSLGAVMAIFSGIIFNGEKIVGTKNLLLSSSSTLSLYHLHSTFIGILLTFSPMHFLGFNVLPRRIPSFPDSFHSWNLLSSIGSGITVLSFTIFSY</sequence>
<comment type="subcellular location">
    <subcellularLocation>
        <location evidence="1">Mitochondrion inner membrane</location>
        <topology evidence="1">Multi-pass membrane protein</topology>
    </subcellularLocation>
</comment>
<dbReference type="Pfam" id="PF00115">
    <property type="entry name" value="COX1"/>
    <property type="match status" value="1"/>
</dbReference>
<dbReference type="Gene3D" id="1.20.210.10">
    <property type="entry name" value="Cytochrome c oxidase-like, subunit I domain"/>
    <property type="match status" value="1"/>
</dbReference>
<evidence type="ECO:0000256" key="2">
    <source>
        <dbReference type="SAM" id="Phobius"/>
    </source>
</evidence>
<dbReference type="UniPathway" id="UPA00705"/>
<evidence type="ECO:0000259" key="3">
    <source>
        <dbReference type="PROSITE" id="PS50855"/>
    </source>
</evidence>
<feature type="transmembrane region" description="Helical" evidence="2">
    <location>
        <begin position="109"/>
        <end position="127"/>
    </location>
</feature>
<dbReference type="SUPFAM" id="SSF81442">
    <property type="entry name" value="Cytochrome c oxidase subunit I-like"/>
    <property type="match status" value="1"/>
</dbReference>
<dbReference type="InterPro" id="IPR000883">
    <property type="entry name" value="Cyt_C_Oxase_1"/>
</dbReference>
<keyword evidence="1" id="KW-0479">Metal-binding</keyword>
<dbReference type="GO" id="GO:0005743">
    <property type="term" value="C:mitochondrial inner membrane"/>
    <property type="evidence" value="ECO:0007669"/>
    <property type="project" value="UniProtKB-SubCell"/>
</dbReference>
<evidence type="ECO:0000256" key="1">
    <source>
        <dbReference type="RuleBase" id="RU000369"/>
    </source>
</evidence>
<comment type="function">
    <text evidence="1">Component of the cytochrome c oxidase, the last enzyme in the mitochondrial electron transport chain which drives oxidative phosphorylation. The respiratory chain contains 3 multisubunit complexes succinate dehydrogenase (complex II, CII), ubiquinol-cytochrome c oxidoreductase (cytochrome b-c1 complex, complex III, CIII) and cytochrome c oxidase (complex IV, CIV), that cooperate to transfer electrons derived from NADH and succinate to molecular oxygen, creating an electrochemical gradient over the inner membrane that drives transmembrane transport and the ATP synthase. Cytochrome c oxidase is the component of the respiratory chain that catalyzes the reduction of oxygen to water. Electrons originating from reduced cytochrome c in the intermembrane space (IMS) are transferred via the dinuclear copper A center (CU(A)) of subunit 2 and heme A of subunit 1 to the active site in subunit 1, a binuclear center (BNC) formed by heme A3 and copper B (CU(B)). The BNC reduces molecular oxygen to 2 water molecules using 4 electrons from cytochrome c in the IMS and 4 protons from the mitochondrial matrix.</text>
</comment>
<keyword evidence="1" id="KW-0999">Mitochondrion inner membrane</keyword>
<dbReference type="InterPro" id="IPR036927">
    <property type="entry name" value="Cyt_c_oxase-like_su1_sf"/>
</dbReference>
<proteinExistence type="inferred from homology"/>
<comment type="caution">
    <text evidence="4">The sequence shown here is derived from an EMBL/GenBank/DDBJ whole genome shotgun (WGS) entry which is preliminary data.</text>
</comment>
<accession>A0A813EZ28</accession>
<keyword evidence="1" id="KW-0679">Respiratory chain</keyword>
<dbReference type="GO" id="GO:0006123">
    <property type="term" value="P:mitochondrial electron transport, cytochrome c to oxygen"/>
    <property type="evidence" value="ECO:0007669"/>
    <property type="project" value="TreeGrafter"/>
</dbReference>
<feature type="transmembrane region" description="Helical" evidence="2">
    <location>
        <begin position="25"/>
        <end position="49"/>
    </location>
</feature>
<dbReference type="InterPro" id="IPR023616">
    <property type="entry name" value="Cyt_c_oxase-like_su1_dom"/>
</dbReference>
<dbReference type="Proteomes" id="UP000654075">
    <property type="component" value="Unassembled WGS sequence"/>
</dbReference>
<evidence type="ECO:0000313" key="5">
    <source>
        <dbReference type="Proteomes" id="UP000654075"/>
    </source>
</evidence>
<keyword evidence="1" id="KW-0186">Copper</keyword>
<keyword evidence="1" id="KW-0496">Mitochondrion</keyword>
<evidence type="ECO:0000313" key="4">
    <source>
        <dbReference type="EMBL" id="CAE8603074.1"/>
    </source>
</evidence>
<comment type="pathway">
    <text evidence="1">Energy metabolism; oxidative phosphorylation.</text>
</comment>
<dbReference type="GO" id="GO:0020037">
    <property type="term" value="F:heme binding"/>
    <property type="evidence" value="ECO:0007669"/>
    <property type="project" value="InterPro"/>
</dbReference>
<dbReference type="GO" id="GO:0015990">
    <property type="term" value="P:electron transport coupled proton transport"/>
    <property type="evidence" value="ECO:0007669"/>
    <property type="project" value="TreeGrafter"/>
</dbReference>
<reference evidence="4" key="1">
    <citation type="submission" date="2021-02" db="EMBL/GenBank/DDBJ databases">
        <authorList>
            <person name="Dougan E. K."/>
            <person name="Rhodes N."/>
            <person name="Thang M."/>
            <person name="Chan C."/>
        </authorList>
    </citation>
    <scope>NUCLEOTIDE SEQUENCE</scope>
</reference>
<dbReference type="EC" id="7.1.1.9" evidence="1"/>
<keyword evidence="1 2" id="KW-0472">Membrane</keyword>
<keyword evidence="1" id="KW-0408">Iron</keyword>
<keyword evidence="1" id="KW-0349">Heme</keyword>
<dbReference type="PANTHER" id="PTHR10422">
    <property type="entry name" value="CYTOCHROME C OXIDASE SUBUNIT 1"/>
    <property type="match status" value="1"/>
</dbReference>
<gene>
    <name evidence="4" type="ORF">PGLA1383_LOCUS21294</name>
</gene>
<keyword evidence="1" id="KW-0249">Electron transport</keyword>
<dbReference type="PANTHER" id="PTHR10422:SF18">
    <property type="entry name" value="CYTOCHROME C OXIDASE SUBUNIT 1"/>
    <property type="match status" value="1"/>
</dbReference>